<dbReference type="EMBL" id="JYJA01000030">
    <property type="protein sequence ID" value="KJL43653.1"/>
    <property type="molecule type" value="Genomic_DNA"/>
</dbReference>
<reference evidence="2 3" key="1">
    <citation type="submission" date="2015-02" db="EMBL/GenBank/DDBJ databases">
        <title>Draft genome sequences of ten Microbacterium spp. with emphasis on heavy metal contaminated environments.</title>
        <authorList>
            <person name="Corretto E."/>
        </authorList>
    </citation>
    <scope>NUCLEOTIDE SEQUENCE [LARGE SCALE GENOMIC DNA]</scope>
    <source>
        <strain evidence="2 3">DSM 8608</strain>
    </source>
</reference>
<protein>
    <recommendedName>
        <fullName evidence="4">WxL domain-containing protein</fullName>
    </recommendedName>
</protein>
<keyword evidence="3" id="KW-1185">Reference proteome</keyword>
<gene>
    <name evidence="2" type="ORF">RS82_01349</name>
</gene>
<proteinExistence type="predicted"/>
<accession>A0A0M2HB12</accession>
<dbReference type="RefSeq" id="WP_045297809.1">
    <property type="nucleotide sequence ID" value="NZ_JYJA01000030.1"/>
</dbReference>
<organism evidence="2 3">
    <name type="scientific">Microbacterium trichothecenolyticum</name>
    <name type="common">Aureobacterium trichothecenolyticum</name>
    <dbReference type="NCBI Taxonomy" id="69370"/>
    <lineage>
        <taxon>Bacteria</taxon>
        <taxon>Bacillati</taxon>
        <taxon>Actinomycetota</taxon>
        <taxon>Actinomycetes</taxon>
        <taxon>Micrococcales</taxon>
        <taxon>Microbacteriaceae</taxon>
        <taxon>Microbacterium</taxon>
    </lineage>
</organism>
<dbReference type="PATRIC" id="fig|69370.6.peg.1386"/>
<keyword evidence="1" id="KW-0732">Signal</keyword>
<feature type="signal peptide" evidence="1">
    <location>
        <begin position="1"/>
        <end position="29"/>
    </location>
</feature>
<feature type="chain" id="PRO_5005633789" description="WxL domain-containing protein" evidence="1">
    <location>
        <begin position="30"/>
        <end position="204"/>
    </location>
</feature>
<name>A0A0M2HB12_MICTR</name>
<sequence>MNKKSFIARAAVGVVGGALLLGGAGAAIADEIDNGEVDVNVNIEALPPVGALTLSVASGSATLAEVDSGDDDVRQFNGTLPTVTVSDDREEVPVGQFWYVVGQSSALTSGANSIAAGNLGWTPRLLTAEGDGEVAEGGQVGTVLDGDIGLSTGEDVLALALDSGDAATVGTWSANADLFLKTPKTVAPGAYSGTITLSLWEDAY</sequence>
<evidence type="ECO:0000256" key="1">
    <source>
        <dbReference type="SAM" id="SignalP"/>
    </source>
</evidence>
<evidence type="ECO:0000313" key="3">
    <source>
        <dbReference type="Proteomes" id="UP000034098"/>
    </source>
</evidence>
<evidence type="ECO:0000313" key="2">
    <source>
        <dbReference type="EMBL" id="KJL43653.1"/>
    </source>
</evidence>
<comment type="caution">
    <text evidence="2">The sequence shown here is derived from an EMBL/GenBank/DDBJ whole genome shotgun (WGS) entry which is preliminary data.</text>
</comment>
<evidence type="ECO:0008006" key="4">
    <source>
        <dbReference type="Google" id="ProtNLM"/>
    </source>
</evidence>
<dbReference type="OrthoDB" id="3696279at2"/>
<dbReference type="Proteomes" id="UP000034098">
    <property type="component" value="Unassembled WGS sequence"/>
</dbReference>
<dbReference type="AlphaFoldDB" id="A0A0M2HB12"/>